<dbReference type="Proteomes" id="UP001634394">
    <property type="component" value="Unassembled WGS sequence"/>
</dbReference>
<dbReference type="NCBIfam" id="NF047352">
    <property type="entry name" value="P_loop_sacsin"/>
    <property type="match status" value="3"/>
</dbReference>
<accession>A0ABD3X5X4</accession>
<dbReference type="Pfam" id="PF05168">
    <property type="entry name" value="HEPN"/>
    <property type="match status" value="1"/>
</dbReference>
<proteinExistence type="predicted"/>
<dbReference type="CDD" id="cd06257">
    <property type="entry name" value="DnaJ"/>
    <property type="match status" value="1"/>
</dbReference>
<keyword evidence="5" id="KW-1185">Reference proteome</keyword>
<dbReference type="SUPFAM" id="SSF46565">
    <property type="entry name" value="Chaperone J-domain"/>
    <property type="match status" value="1"/>
</dbReference>
<dbReference type="InterPro" id="IPR036890">
    <property type="entry name" value="HATPase_C_sf"/>
</dbReference>
<feature type="region of interest" description="Disordered" evidence="1">
    <location>
        <begin position="1"/>
        <end position="52"/>
    </location>
</feature>
<dbReference type="InterPro" id="IPR007842">
    <property type="entry name" value="HEPN_dom"/>
</dbReference>
<feature type="domain" description="HEPN" evidence="2">
    <location>
        <begin position="4265"/>
        <end position="4391"/>
    </location>
</feature>
<dbReference type="InterPro" id="IPR036869">
    <property type="entry name" value="J_dom_sf"/>
</dbReference>
<evidence type="ECO:0000259" key="3">
    <source>
        <dbReference type="Pfam" id="PF25794"/>
    </source>
</evidence>
<feature type="domain" description="Sacsin/Nov" evidence="3">
    <location>
        <begin position="2449"/>
        <end position="2685"/>
    </location>
</feature>
<organism evidence="4 5">
    <name type="scientific">Sinanodonta woodiana</name>
    <name type="common">Chinese pond mussel</name>
    <name type="synonym">Anodonta woodiana</name>
    <dbReference type="NCBI Taxonomy" id="1069815"/>
    <lineage>
        <taxon>Eukaryota</taxon>
        <taxon>Metazoa</taxon>
        <taxon>Spiralia</taxon>
        <taxon>Lophotrochozoa</taxon>
        <taxon>Mollusca</taxon>
        <taxon>Bivalvia</taxon>
        <taxon>Autobranchia</taxon>
        <taxon>Heteroconchia</taxon>
        <taxon>Palaeoheterodonta</taxon>
        <taxon>Unionida</taxon>
        <taxon>Unionoidea</taxon>
        <taxon>Unionidae</taxon>
        <taxon>Unioninae</taxon>
        <taxon>Sinanodonta</taxon>
    </lineage>
</organism>
<evidence type="ECO:0000256" key="1">
    <source>
        <dbReference type="SAM" id="MobiDB-lite"/>
    </source>
</evidence>
<reference evidence="4 5" key="1">
    <citation type="submission" date="2024-11" db="EMBL/GenBank/DDBJ databases">
        <title>Chromosome-level genome assembly of the freshwater bivalve Anodonta woodiana.</title>
        <authorList>
            <person name="Chen X."/>
        </authorList>
    </citation>
    <scope>NUCLEOTIDE SEQUENCE [LARGE SCALE GENOMIC DNA]</scope>
    <source>
        <strain evidence="4">MN2024</strain>
        <tissue evidence="4">Gills</tissue>
    </source>
</reference>
<protein>
    <recommendedName>
        <fullName evidence="6">Sacsin</fullName>
    </recommendedName>
</protein>
<sequence length="4394" mass="507101">MEDCTKVGQSGKRPSQVDVLVGETEEVDEMEESTDGSDDTSGENGTDPFIKSGMIRPSLIQDLKNILSEYPDDGQIIKELLQNAEDAGATNVKMLLSGKYCNQEFRAQRPYRKFFKGPGLCVYNDAEFTEKDWEGICMLNSSVKEKDPIKVGRFGLGFKSVYHLTDYPCIISGDQLLLLNPHEKEDQVCSIMKLRDMTKSTREDCLEALNNMFGFSSKVFKQKYYKGTLFWFPLRDTPSVLSNITYTTDKVLDLFKSFQTEAHSILIFLKYLTSVELFCVDTGTQFDHGMMKPVLAVKVEMDPASLERMTKFIKKITELNGGCSDIDLESYRHVCVSITKADEKKDLKTTTFDWTVVDFYKGGKMSDILKRLASDRSLSYCPYVGVAMCESFCDGFQKGGHIFCFMPLPQETKCLTGLPVHVNGLFALSRNRRHLKWSSAEQESQDLHKDNAILWNQCLVQEILPSAYCLLIREMVNHCISHGNKKNMIELVYAALPDMAKVDDKWMSLVEKVKECVWDMHILFTESDGGKWITPKDALFSSFSQYPSLSKECKENVKKTLKLYGQNWADVPHYVGDYFLDKSVILDLNPEDFCKILATRPKYCDLSFEEKVSILEFLMVDTDYHKLKGLHLLPLQDGNFVPFTSREDCHEKIFLDKPHVIDLFPGLEKKFLHVGKSTQQILEHFMKMVNHEIFQVYQLEAETSFLNLLQEAFQIYFGNKYPVVIPSSDSKLLVNHLWIEKVWGYLIKNKIPLNLVEHLPLLPDMEEGKCWKDMKFVRLYLLRDNLLLRNGFGLLSLKEEICEALKNLSITVLSSLPAFIPYGYVQAYIGQPTQASVLNIFTSIQKSGKLECIEHFNRNASESSRKELLEYLGKSQISEWNEHCRQLVWKLQIFKEGDSFHGQRVMGFVAAADIGIHCPTGEFPVNLPCRLIRTESAGANLASLIGLERISMKDLVMKTLKAIQEGHYSSMEVTIFMTYLIDNISLYKNCTEILAKAKLISFLRNSALKLCKPDELFDPWDENLKLLFHNEDKFPADLIVTEINRRQALVDLGLRLKQHIRASDLLETAKVLDSSSLGEVEDNILCKKAKQFMETVNNGGYLFQEINGIPLAGYIENLKCVLHKTSPVNGYPTVLKWYGKATILSRPTEIRSIEYHGSVGSAMALVDCENLPALADCFKWRTSPPAHNVYAHLQHLIKQKYEPSLFNLVLDTYTELNKLYSSSGKEIEKPRFPCIWHGEGFTFPRNVYISNSVDLNLRPYLYRLPTELSHYQGLFEWMGCHCSLTADVLLDIQQKVNEKYQNLIKIAFTCDEIKHDRQLIIRILEFLKELANQLSDEEGCKILFPVETEDYSQLILKPSTECIYSMDQTWLCEAGYSEEDGLFQIHKDVPITTAQKLGVKSLSQNLVSDAEGFEEWGQEEPLTTRIHNLLEEGYADGFSVPKEIIQNADDACATEVCFLYDERENHDAMTRLLDVGMAECQGPALWAYNNAKFSPEDLKNLTQLSGATKANDTTKIGKFGLGFCSVYNLTDVPILVTGLDIVFFDPHKTHLVKALPGPRPGLRINLKSKKNRKLLQRLDHQFKPFQKVFGCSLREEDQDPYNGTLFRFPFRTTSRSEIKPYPYQKKDCIELLKKFMEYGGSILLFTQNVVKVKLFHLPKESTDPTEMKLLYSIERSVQIDPFLSERMSVLQKVTDLCKDSKYLTTNQFQAIQKVSIRTMVKKEASHVIQEMDKRIGNVETKWLISWTSGQNECLQLMGLMNKCVVPIGSVALLIHEDENNCMMARSVNESPLGFYKESHFFCFLPLPLMTTLPVHINATFAVTSDRKQLRVSTQDEIVCVESRWNEALLGDAVCGAYLLLLKYLSKASDVSENYDCFQLWPVGSSVSSLEKNFYERLVTENWEIFRGEGGWAGFSNCLFLDRFLTKHENIWKISLKTVTEFKETKSDVAINLPGKIYDLIAKSHKKHITIRTVTKTSFIINIFFPNIRSEFWKNQEKDRNEMTLYIIRERDNDINKEAQHTACIPTEPYGDLQMPKELIHPQKDIAEMFSNDDGRFPVKTFRTKDILNGLQDWGMMKSKIPTELLENRCRSVAVLACTDIQQSLQRYRAVMRYLEKLQRAELLENETLSKISEIAFLPVMPKPQGWFFKWKADEELKQVGYDYSRESRTPVTFARASQLFSQRHHSKEVISCMELIIDVNDEQSDVLNICLKLGLREIEENLQTFERIEGQLLEISKAMQDLQGDLNILTQSKLVCKHIYEYLNRISSEEWVKERLAKLKESLVLFGEDKFVMPCQSYSQHKWDCSPEFYKVKDFDLYKHFYSAVGVKSTIPAIDICKVLCLMKDKWNNKQLPGQTLKLALNLIHCLAESLLYESNETISNLEIVALDSEGVLMSVSQLCFDDQGIISRKKMSFVHPEISEYEGKMLGIKTKRKKVLQNCSRMIEFGQHEDLLTRLNGILRKYPLDSRLLQELLQNADDANATEVHFIKDYRHLRQNKVLDESFAPLQGPALCVYNNSPFTQADLEGIQKLGLGSKQNDRFKSGQYGVGFNVVYHLTDVPSFLTKGPEIGETLCFFDPMCQYIPEATLQHPGMRYVDLEEMRESNSDVFDGYLENEIFSSEIGTMFRFPLRNEQMAKVSKISEDAISTSQIDGLLEDLKKEIFAAFLFLKNVNKIVFSKVNDNGKVEMEYKVETCLSKEDMEKRTEFFQQAKQNISNVTDSLLSKHETDYILNITDTEEMLQTWHVFQDFGFGNFPSEIVESLKAKFVKCLPIGGVAGLISTSALDYCPQSIEGKAFCNLPLPVHTGLPVHVNGQFILDDEGRRNLWRGEMDVRAKWNSLLLQHAVSPAFVRFIQCMRRDFFPDNVVQNSTMKSHLTSYYKCFPYIINAKGDYWKELTQYLYRYIIDKEENVFPLVMDKGGKKCLITWMPFTEKRQVFPSYFDIENIPEANKTLISGMQSQTNEQTLPEFKLVTSVLKDLGLKIIHSNIEVYQSMVHSGLDVSYLTPETAIKFLKSQFITIYVCQNVLKHLSKVLSLLYYCARSESFIKELDGLPLLLANDNTLDVFSKDKPIYFSLFADLHTGCAGRFLHKDLVQFFERKFQTSFLTSTDIWLTGVFKRLDIKQCMTILKHTLSAETFQRQMYLEWNHSTKELPSKQWIIRFWEFISVQTKERFPSRNYNISDSEFLTREFEHHKNWCLLPAVIEENNSKKFLLVPLFLSFTMFDTTNIENPELKTVLEKLALPKICRLGLADEFEAGVTIIQKLVSQTTRPVDLLKGLCFHKETIRGKNNLSKNDCIVILEYFCQQMESLKMFNDTTYMKSIKSLPLFVTHTGNISSLECFSEVVIAPSTIPVDGLNQLMSSIGVCFLKNIEKLSKLLKCIATEIETHEEFYCRFIIQKFGYVPETNKLTHLKYIRDCILLKHTPNDYTKKQKEVISLMKNWNFIAVGSARRKASDFVSPFIDVFKAMCKDDQFPPEPFRRKEWKEFMELAGMVSEVSADKFCQFAEDLSSQYKRSNTLPDELAGKSKSLWEYLFSHEKLMENSILRRVQCIKFIPPFEVDHLLGNIFIQHENRKYPIAFSGSIHSDYARIAWTCCPLLPNWRFPTHLQESLSILSKPCLKDVITHTQNICEVLQKELQSHGNHHDLGTIDSVMTDIYDFLQRYGMQENVMKERLHKRPILFIPDGQCFVQATQVIREGDEIRPYLFRYPMKYGPFYELFTYLGTTERADINHYAEVLNLIHKKYEMNELLPDDRNKVQIAVRGLLSRLIADDGGDQNNRVDILYLPNEKWSLVNARDLIVSDHIVYRKKIESCQNLMFFFGLKQMKIEVENEREILFRFPDKWRPDFLSKIVIKRLDLVNSDLSLECSEESQQLQRFLSSKEVFIGLMRLLQNESLTLEEGIVRTNLVNTSVKHVQTIWTCLYFRDQKVNGTRENRIYWLDSNSENNQLKLYFTMQLCSRQQLHEKLQTPVVKILNMCTNMLLRDQGHLMTIAKCVSSPERIAQLLDEAEICSYEIADIHSFLKMGTIPELGAYVPEKFHAMLDNNFALFDIGEIVAFEIDDKWETGSPVFVFARVLKKVETNMSCSEVDLKYVIDLGVETKTVLAMFLYRFIQRDVDSRSLVIKTSPSESNSSDLSKEIKCIIRKTLREAWTKDETERQQIIKRLCLKWHPDKNPGNETFCTEVFKYIQYLIHKFENGQFEDSDNYDHASASQQWCSEWDSFFDSMGRRAREHRHQYGSYSVSDFSSPNFYSERSPQPREAKRWQKQARFDLLAAEKTLKYAEECMLHNWVCYQCHQAAEKSLKAARFTIDGNSVMQYSHNLVLIASELNHNLIELATEFQSLVGKDTHMRYPDRFCIPSIPADFFTSEHSTKACDLTRQILNFVDQILR</sequence>
<gene>
    <name evidence="4" type="ORF">ACJMK2_027981</name>
</gene>
<feature type="domain" description="Sacsin/Nov" evidence="3">
    <location>
        <begin position="58"/>
        <end position="286"/>
    </location>
</feature>
<comment type="caution">
    <text evidence="4">The sequence shown here is derived from an EMBL/GenBank/DDBJ whole genome shotgun (WGS) entry which is preliminary data.</text>
</comment>
<feature type="compositionally biased region" description="Acidic residues" evidence="1">
    <location>
        <begin position="23"/>
        <end position="41"/>
    </location>
</feature>
<dbReference type="Gene3D" id="1.10.287.110">
    <property type="entry name" value="DnaJ domain"/>
    <property type="match status" value="1"/>
</dbReference>
<dbReference type="PANTHER" id="PTHR15600">
    <property type="entry name" value="SACSIN"/>
    <property type="match status" value="1"/>
</dbReference>
<dbReference type="SUPFAM" id="SSF55874">
    <property type="entry name" value="ATPase domain of HSP90 chaperone/DNA topoisomerase II/histidine kinase"/>
    <property type="match status" value="3"/>
</dbReference>
<dbReference type="PANTHER" id="PTHR15600:SF42">
    <property type="entry name" value="SACSIN"/>
    <property type="match status" value="1"/>
</dbReference>
<dbReference type="InterPro" id="IPR052972">
    <property type="entry name" value="Sacsin_chaperone_reg"/>
</dbReference>
<feature type="domain" description="Sacsin/Nov" evidence="3">
    <location>
        <begin position="1420"/>
        <end position="1666"/>
    </location>
</feature>
<dbReference type="InterPro" id="IPR058210">
    <property type="entry name" value="SACS/Nov_dom"/>
</dbReference>
<evidence type="ECO:0008006" key="6">
    <source>
        <dbReference type="Google" id="ProtNLM"/>
    </source>
</evidence>
<dbReference type="Gene3D" id="1.20.120.330">
    <property type="entry name" value="Nucleotidyltransferases domain 2"/>
    <property type="match status" value="1"/>
</dbReference>
<dbReference type="InterPro" id="IPR001623">
    <property type="entry name" value="DnaJ_domain"/>
</dbReference>
<name>A0ABD3X5X4_SINWO</name>
<dbReference type="Pfam" id="PF25794">
    <property type="entry name" value="SACS"/>
    <property type="match status" value="3"/>
</dbReference>
<dbReference type="SUPFAM" id="SSF81593">
    <property type="entry name" value="Nucleotidyltransferase substrate binding subunit/domain"/>
    <property type="match status" value="1"/>
</dbReference>
<evidence type="ECO:0000259" key="2">
    <source>
        <dbReference type="Pfam" id="PF05168"/>
    </source>
</evidence>
<evidence type="ECO:0000313" key="4">
    <source>
        <dbReference type="EMBL" id="KAL3881555.1"/>
    </source>
</evidence>
<evidence type="ECO:0000313" key="5">
    <source>
        <dbReference type="Proteomes" id="UP001634394"/>
    </source>
</evidence>
<dbReference type="EMBL" id="JBJQND010000003">
    <property type="protein sequence ID" value="KAL3881555.1"/>
    <property type="molecule type" value="Genomic_DNA"/>
</dbReference>